<dbReference type="AlphaFoldDB" id="A0A5M4AZP7"/>
<evidence type="ECO:0000256" key="2">
    <source>
        <dbReference type="ARBA" id="ARBA00022676"/>
    </source>
</evidence>
<evidence type="ECO:0000256" key="3">
    <source>
        <dbReference type="ARBA" id="ARBA00022679"/>
    </source>
</evidence>
<dbReference type="PANTHER" id="PTHR43179:SF12">
    <property type="entry name" value="GALACTOFURANOSYLTRANSFERASE GLFT2"/>
    <property type="match status" value="1"/>
</dbReference>
<keyword evidence="3 5" id="KW-0808">Transferase</keyword>
<keyword evidence="6" id="KW-1185">Reference proteome</keyword>
<dbReference type="InterPro" id="IPR029044">
    <property type="entry name" value="Nucleotide-diphossugar_trans"/>
</dbReference>
<reference evidence="5 6" key="1">
    <citation type="submission" date="2019-10" db="EMBL/GenBank/DDBJ databases">
        <title>Prolixibacter strains distinguished by the presence of nitrate reductase genes were adept at nitrate-dependent anaerobic corrosion of metallic iron and carbon steel.</title>
        <authorList>
            <person name="Iino T."/>
            <person name="Shono N."/>
            <person name="Ito K."/>
            <person name="Nakamura R."/>
            <person name="Sueoka K."/>
            <person name="Harayama S."/>
            <person name="Ohkuma M."/>
        </authorList>
    </citation>
    <scope>NUCLEOTIDE SEQUENCE [LARGE SCALE GENOMIC DNA]</scope>
    <source>
        <strain evidence="5 6">JCM 13498</strain>
    </source>
</reference>
<dbReference type="EMBL" id="BLAX01000001">
    <property type="protein sequence ID" value="GET33264.1"/>
    <property type="molecule type" value="Genomic_DNA"/>
</dbReference>
<dbReference type="InterPro" id="IPR001173">
    <property type="entry name" value="Glyco_trans_2-like"/>
</dbReference>
<dbReference type="RefSeq" id="WP_025865398.1">
    <property type="nucleotide sequence ID" value="NZ_BLAX01000001.1"/>
</dbReference>
<evidence type="ECO:0000313" key="5">
    <source>
        <dbReference type="EMBL" id="GET33264.1"/>
    </source>
</evidence>
<dbReference type="Pfam" id="PF00535">
    <property type="entry name" value="Glycos_transf_2"/>
    <property type="match status" value="1"/>
</dbReference>
<sequence>MKVSVVILNWNGRDFLRQYLPALVKYSNLPEVEVVVADNGSTDNSREVVEKEFPSVRYLQLKENYGFAEGYNQALAQIEAEYYLLLNSDVEVTKNWLEPLIEMMDANVSIGACQPKILQTKKPEYFEYAGAAGGFIDRFGYPFCRGRLLDVVEKDEGQYNESGEIFWGTGACLMVRSSVWKELEGLDAHFWAHMEEIDLCWRMKNRGYKVYYNHQSRVHHVGGGSLSYGNPRKIYLNFRNNLFLLYKNLPSQLLFPVLFSRMVLDGAAALQFLATGQVAAFRKVFTAHVAFYRHLPFLRKQRKELRGNDIATKHPQIYRGSLVWNYYFRGKKKFNELNWKP</sequence>
<dbReference type="Gene3D" id="3.90.550.10">
    <property type="entry name" value="Spore Coat Polysaccharide Biosynthesis Protein SpsA, Chain A"/>
    <property type="match status" value="1"/>
</dbReference>
<dbReference type="Proteomes" id="UP000391834">
    <property type="component" value="Unassembled WGS sequence"/>
</dbReference>
<dbReference type="SUPFAM" id="SSF53448">
    <property type="entry name" value="Nucleotide-diphospho-sugar transferases"/>
    <property type="match status" value="1"/>
</dbReference>
<evidence type="ECO:0000313" key="6">
    <source>
        <dbReference type="Proteomes" id="UP000391834"/>
    </source>
</evidence>
<dbReference type="CDD" id="cd04186">
    <property type="entry name" value="GT_2_like_c"/>
    <property type="match status" value="1"/>
</dbReference>
<gene>
    <name evidence="5" type="ORF">PbJCM13498_21270</name>
</gene>
<feature type="domain" description="Glycosyltransferase 2-like" evidence="4">
    <location>
        <begin position="4"/>
        <end position="113"/>
    </location>
</feature>
<comment type="similarity">
    <text evidence="1">Belongs to the glycosyltransferase 2 family.</text>
</comment>
<dbReference type="GO" id="GO:0016757">
    <property type="term" value="F:glycosyltransferase activity"/>
    <property type="evidence" value="ECO:0007669"/>
    <property type="project" value="UniProtKB-KW"/>
</dbReference>
<dbReference type="PANTHER" id="PTHR43179">
    <property type="entry name" value="RHAMNOSYLTRANSFERASE WBBL"/>
    <property type="match status" value="1"/>
</dbReference>
<evidence type="ECO:0000256" key="1">
    <source>
        <dbReference type="ARBA" id="ARBA00006739"/>
    </source>
</evidence>
<keyword evidence="2" id="KW-0328">Glycosyltransferase</keyword>
<dbReference type="OrthoDB" id="9771846at2"/>
<accession>A0A5M4AZP7</accession>
<proteinExistence type="inferred from homology"/>
<comment type="caution">
    <text evidence="5">The sequence shown here is derived from an EMBL/GenBank/DDBJ whole genome shotgun (WGS) entry which is preliminary data.</text>
</comment>
<evidence type="ECO:0000259" key="4">
    <source>
        <dbReference type="Pfam" id="PF00535"/>
    </source>
</evidence>
<name>A0A5M4AZP7_9BACT</name>
<protein>
    <submittedName>
        <fullName evidence="5">Glycosyl transferase</fullName>
    </submittedName>
</protein>
<organism evidence="5 6">
    <name type="scientific">Prolixibacter bellariivorans</name>
    <dbReference type="NCBI Taxonomy" id="314319"/>
    <lineage>
        <taxon>Bacteria</taxon>
        <taxon>Pseudomonadati</taxon>
        <taxon>Bacteroidota</taxon>
        <taxon>Bacteroidia</taxon>
        <taxon>Marinilabiliales</taxon>
        <taxon>Prolixibacteraceae</taxon>
        <taxon>Prolixibacter</taxon>
    </lineage>
</organism>